<name>A0A430QSZ6_SCHBO</name>
<comment type="caution">
    <text evidence="3">The sequence shown here is derived from an EMBL/GenBank/DDBJ whole genome shotgun (WGS) entry which is preliminary data.</text>
</comment>
<evidence type="ECO:0000313" key="4">
    <source>
        <dbReference type="Proteomes" id="UP000290809"/>
    </source>
</evidence>
<dbReference type="STRING" id="6184.A0A430QSZ6"/>
<sequence>MCALNLDIGSFEKRIAKLYADWEDLNSQLHDVESIIVPAGKVDSVYGKTLSLHMWLFGYELQDTVIVFNKQSMIVLCGKKKLDFLHPLENRHFGNRTVVLIPRNPADKDKAGLKKAS</sequence>
<dbReference type="Pfam" id="PF14826">
    <property type="entry name" value="FACT-Spt16_Nlob"/>
    <property type="match status" value="1"/>
</dbReference>
<dbReference type="GO" id="GO:0006260">
    <property type="term" value="P:DNA replication"/>
    <property type="evidence" value="ECO:0007669"/>
    <property type="project" value="UniProtKB-KW"/>
</dbReference>
<dbReference type="GO" id="GO:0035101">
    <property type="term" value="C:FACT complex"/>
    <property type="evidence" value="ECO:0007669"/>
    <property type="project" value="UniProtKB-UniRule"/>
</dbReference>
<dbReference type="EMBL" id="QMKO01001330">
    <property type="protein sequence ID" value="RTG90764.1"/>
    <property type="molecule type" value="Genomic_DNA"/>
</dbReference>
<feature type="domain" description="FACT complex subunit SPT16 N-terminal lobe" evidence="2">
    <location>
        <begin position="6"/>
        <end position="116"/>
    </location>
</feature>
<dbReference type="GO" id="GO:0006281">
    <property type="term" value="P:DNA repair"/>
    <property type="evidence" value="ECO:0007669"/>
    <property type="project" value="UniProtKB-UniRule"/>
</dbReference>
<evidence type="ECO:0000256" key="1">
    <source>
        <dbReference type="RuleBase" id="RU367052"/>
    </source>
</evidence>
<keyword evidence="1" id="KW-0158">Chromosome</keyword>
<keyword evidence="1" id="KW-0805">Transcription regulation</keyword>
<comment type="subunit">
    <text evidence="1">Component of the FACT complex.</text>
</comment>
<proteinExistence type="inferred from homology"/>
<accession>A0A430QSZ6</accession>
<dbReference type="GO" id="GO:0006368">
    <property type="term" value="P:transcription elongation by RNA polymerase II"/>
    <property type="evidence" value="ECO:0007669"/>
    <property type="project" value="TreeGrafter"/>
</dbReference>
<evidence type="ECO:0000259" key="2">
    <source>
        <dbReference type="SMART" id="SM01285"/>
    </source>
</evidence>
<reference evidence="3 4" key="1">
    <citation type="journal article" date="2019" name="PLoS Pathog.">
        <title>Genome sequence of the bovine parasite Schistosoma bovis Tanzania.</title>
        <authorList>
            <person name="Oey H."/>
            <person name="Zakrzewski M."/>
            <person name="Gobert G."/>
            <person name="Gravermann K."/>
            <person name="Stoye J."/>
            <person name="Jones M."/>
            <person name="Mcmanus D."/>
            <person name="Krause L."/>
        </authorList>
    </citation>
    <scope>NUCLEOTIDE SEQUENCE [LARGE SCALE GENOMIC DNA]</scope>
    <source>
        <strain evidence="3 4">TAN1997</strain>
    </source>
</reference>
<comment type="similarity">
    <text evidence="1">Belongs to the peptidase M24 family. SPT16 subfamily.</text>
</comment>
<dbReference type="SMART" id="SM01285">
    <property type="entry name" value="FACT-Spt16_Nlob"/>
    <property type="match status" value="1"/>
</dbReference>
<keyword evidence="1" id="KW-0234">DNA repair</keyword>
<dbReference type="InterPro" id="IPR029149">
    <property type="entry name" value="Creatin/AminoP/Spt16_N"/>
</dbReference>
<dbReference type="AlphaFoldDB" id="A0A430QSZ6"/>
<organism evidence="3 4">
    <name type="scientific">Schistosoma bovis</name>
    <name type="common">Blood fluke</name>
    <dbReference type="NCBI Taxonomy" id="6184"/>
    <lineage>
        <taxon>Eukaryota</taxon>
        <taxon>Metazoa</taxon>
        <taxon>Spiralia</taxon>
        <taxon>Lophotrochozoa</taxon>
        <taxon>Platyhelminthes</taxon>
        <taxon>Trematoda</taxon>
        <taxon>Digenea</taxon>
        <taxon>Strigeidida</taxon>
        <taxon>Schistosomatoidea</taxon>
        <taxon>Schistosomatidae</taxon>
        <taxon>Schistosoma</taxon>
    </lineage>
</organism>
<evidence type="ECO:0000313" key="3">
    <source>
        <dbReference type="EMBL" id="RTG90764.1"/>
    </source>
</evidence>
<dbReference type="GO" id="GO:0031491">
    <property type="term" value="F:nucleosome binding"/>
    <property type="evidence" value="ECO:0007669"/>
    <property type="project" value="TreeGrafter"/>
</dbReference>
<gene>
    <name evidence="3" type="ORF">DC041_0006849</name>
</gene>
<comment type="subcellular location">
    <subcellularLocation>
        <location evidence="1">Nucleus</location>
    </subcellularLocation>
    <subcellularLocation>
        <location evidence="1">Chromosome</location>
    </subcellularLocation>
</comment>
<keyword evidence="1" id="KW-0227">DNA damage</keyword>
<dbReference type="Proteomes" id="UP000290809">
    <property type="component" value="Unassembled WGS sequence"/>
</dbReference>
<comment type="function">
    <text evidence="1">Component of the FACT complex, a general chromatin factor that acts to reorganize nucleosomes. The FACT complex is involved in multiple processes that require DNA as a template such as mRNA elongation, DNA replication and DNA repair. During transcription elongation the FACT complex acts as a histone chaperone that both destabilizes and restores nucleosomal structure. It facilitates the passage of RNA polymerase II and transcription by promoting the dissociation of one histone H2A-H2B dimer from the nucleosome, then subsequently promotes the reestablishment of the nucleosome following the passage of RNA polymerase II.</text>
</comment>
<dbReference type="PANTHER" id="PTHR13980:SF15">
    <property type="entry name" value="FACT COMPLEX SUBUNIT SPT16"/>
    <property type="match status" value="1"/>
</dbReference>
<protein>
    <recommendedName>
        <fullName evidence="1">FACT complex subunit</fullName>
    </recommendedName>
</protein>
<keyword evidence="1" id="KW-0235">DNA replication</keyword>
<dbReference type="Gene3D" id="3.40.350.10">
    <property type="entry name" value="Creatinase/prolidase N-terminal domain"/>
    <property type="match status" value="1"/>
</dbReference>
<dbReference type="PANTHER" id="PTHR13980">
    <property type="entry name" value="CDC68 RELATED"/>
    <property type="match status" value="1"/>
</dbReference>
<keyword evidence="1" id="KW-0804">Transcription</keyword>
<keyword evidence="1" id="KW-0539">Nucleus</keyword>
<keyword evidence="4" id="KW-1185">Reference proteome</keyword>
<dbReference type="InterPro" id="IPR040258">
    <property type="entry name" value="Spt16"/>
</dbReference>
<dbReference type="InterPro" id="IPR029148">
    <property type="entry name" value="FACT-SPT16_Nlobe"/>
</dbReference>